<evidence type="ECO:0000256" key="1">
    <source>
        <dbReference type="SAM" id="MobiDB-lite"/>
    </source>
</evidence>
<reference evidence="2 3" key="1">
    <citation type="submission" date="2016-10" db="EMBL/GenBank/DDBJ databases">
        <title>Evaluation of Human, Animal and Environmental Mycobacterium chelonae Isolates by Core Genome Phylogenomic Analysis, Targeted Gene Comparison, and Anti-microbial Susceptibility Patterns: A Tale of Mistaken Identities.</title>
        <authorList>
            <person name="Fogelson S.B."/>
            <person name="Camus A.C."/>
            <person name="Lorenz W."/>
            <person name="Vasireddy R."/>
            <person name="Vasireddy S."/>
            <person name="Smith T."/>
            <person name="Brown-Elliott B.A."/>
            <person name="Wallace R.J.Jr."/>
            <person name="Hasan N.A."/>
            <person name="Reischl U."/>
            <person name="Sanchez S."/>
        </authorList>
    </citation>
    <scope>NUCLEOTIDE SEQUENCE [LARGE SCALE GENOMIC DNA]</scope>
    <source>
        <strain evidence="2 3">8528</strain>
    </source>
</reference>
<protein>
    <submittedName>
        <fullName evidence="2">Uncharacterized protein</fullName>
    </submittedName>
</protein>
<organism evidence="2 3">
    <name type="scientific">Mycobacteroides saopaulense</name>
    <dbReference type="NCBI Taxonomy" id="1578165"/>
    <lineage>
        <taxon>Bacteria</taxon>
        <taxon>Bacillati</taxon>
        <taxon>Actinomycetota</taxon>
        <taxon>Actinomycetes</taxon>
        <taxon>Mycobacteriales</taxon>
        <taxon>Mycobacteriaceae</taxon>
        <taxon>Mycobacteroides</taxon>
    </lineage>
</organism>
<sequence length="101" mass="10570">MGASSQNVSEPGGSGGIRLKPDPVHNHAKDVFRIADALDRLNIDSVLSAGSAACPGTDLVSGLSQHAVDEHAHVKGMSKEADRLAGNVRDVVEAFRRADEL</sequence>
<dbReference type="EMBL" id="MLIH01000009">
    <property type="protein sequence ID" value="OHU11426.1"/>
    <property type="molecule type" value="Genomic_DNA"/>
</dbReference>
<feature type="region of interest" description="Disordered" evidence="1">
    <location>
        <begin position="1"/>
        <end position="23"/>
    </location>
</feature>
<evidence type="ECO:0000313" key="3">
    <source>
        <dbReference type="Proteomes" id="UP000179621"/>
    </source>
</evidence>
<accession>A0ABX3C2U5</accession>
<evidence type="ECO:0000313" key="2">
    <source>
        <dbReference type="EMBL" id="OHU11426.1"/>
    </source>
</evidence>
<gene>
    <name evidence="2" type="ORF">BKG73_08915</name>
</gene>
<dbReference type="Proteomes" id="UP000179621">
    <property type="component" value="Unassembled WGS sequence"/>
</dbReference>
<name>A0ABX3C2U5_9MYCO</name>
<keyword evidence="3" id="KW-1185">Reference proteome</keyword>
<proteinExistence type="predicted"/>
<comment type="caution">
    <text evidence="2">The sequence shown here is derived from an EMBL/GenBank/DDBJ whole genome shotgun (WGS) entry which is preliminary data.</text>
</comment>